<evidence type="ECO:0008006" key="3">
    <source>
        <dbReference type="Google" id="ProtNLM"/>
    </source>
</evidence>
<gene>
    <name evidence="1" type="ORF">NCS_10147</name>
</gene>
<proteinExistence type="predicted"/>
<organism evidence="1 2">
    <name type="scientific">Candidatus Nitrosotalea okcheonensis</name>
    <dbReference type="NCBI Taxonomy" id="1903276"/>
    <lineage>
        <taxon>Archaea</taxon>
        <taxon>Nitrososphaerota</taxon>
        <taxon>Nitrososphaeria</taxon>
        <taxon>Nitrosotaleales</taxon>
        <taxon>Nitrosotaleaceae</taxon>
        <taxon>Nitrosotalea</taxon>
    </lineage>
</organism>
<evidence type="ECO:0000313" key="2">
    <source>
        <dbReference type="Proteomes" id="UP000230607"/>
    </source>
</evidence>
<sequence length="467" mass="53030">MNNISISGIFFSSEKCNRIIFSKIFSDPLARSLKTKTTVKSQILSNAADRLDEDRKAVRSDVGKKLTHEQNQTITAKQNKITKKDNLLSNKDIRRWYDNLARSSIVTADVRLRKLSLFCENNKTTPFEIVKLGQRDSRAVADLIEDSITTMEKQHKAPQYIKAIVTSVKSWLHHFDIEVKRKIKIANADSTPSLANERVPDDIELKELFNRASLRTGAIMALIGKAGLRPEVLGKHDASDGLMIKDLPELDIVLGIARFQVVPPKVIVRKTLSKAGHTYFTFISESGTEKVLAYLNERLASGETLTAESPVIAPSSKLITYRGKHQGKKFMTTSVICQQVRKAMRPRFMWRPYVLRAFFDTQLLIAESRGKIAHDFRVFFMGHKGSIEAKYTTNKSILSKLLTDEMREAFRKSQEFLDLEVTTKKEENISTEKIVTVEEFEKMITEGWQYVATLPNDKILVKNSRGS</sequence>
<protein>
    <recommendedName>
        <fullName evidence="3">Integrase family protein</fullName>
    </recommendedName>
</protein>
<name>A0A2H1FC44_9ARCH</name>
<accession>A0A2H1FC44</accession>
<dbReference type="Proteomes" id="UP000230607">
    <property type="component" value="Chromosome 1"/>
</dbReference>
<dbReference type="AlphaFoldDB" id="A0A2H1FC44"/>
<reference evidence="2" key="1">
    <citation type="submission" date="2017-03" db="EMBL/GenBank/DDBJ databases">
        <authorList>
            <person name="Herbold C."/>
        </authorList>
    </citation>
    <scope>NUCLEOTIDE SEQUENCE [LARGE SCALE GENOMIC DNA]</scope>
</reference>
<evidence type="ECO:0000313" key="1">
    <source>
        <dbReference type="EMBL" id="SMH70340.1"/>
    </source>
</evidence>
<keyword evidence="2" id="KW-1185">Reference proteome</keyword>
<dbReference type="EMBL" id="LT841358">
    <property type="protein sequence ID" value="SMH70340.1"/>
    <property type="molecule type" value="Genomic_DNA"/>
</dbReference>